<feature type="compositionally biased region" description="Low complexity" evidence="1">
    <location>
        <begin position="133"/>
        <end position="146"/>
    </location>
</feature>
<evidence type="ECO:0000313" key="2">
    <source>
        <dbReference type="EMBL" id="CDW80470.1"/>
    </source>
</evidence>
<dbReference type="InParanoid" id="A0A078AE48"/>
<dbReference type="Proteomes" id="UP000039865">
    <property type="component" value="Unassembled WGS sequence"/>
</dbReference>
<reference evidence="2 3" key="1">
    <citation type="submission" date="2014-06" db="EMBL/GenBank/DDBJ databases">
        <authorList>
            <person name="Swart Estienne"/>
        </authorList>
    </citation>
    <scope>NUCLEOTIDE SEQUENCE [LARGE SCALE GENOMIC DNA]</scope>
    <source>
        <strain evidence="2 3">130c</strain>
    </source>
</reference>
<gene>
    <name evidence="2" type="primary">Contig12659.g13509</name>
    <name evidence="2" type="ORF">STYLEM_9469</name>
</gene>
<name>A0A078AE48_STYLE</name>
<protein>
    <submittedName>
        <fullName evidence="2">Uncharacterized protein</fullName>
    </submittedName>
</protein>
<dbReference type="AlphaFoldDB" id="A0A078AE48"/>
<evidence type="ECO:0000313" key="3">
    <source>
        <dbReference type="Proteomes" id="UP000039865"/>
    </source>
</evidence>
<keyword evidence="3" id="KW-1185">Reference proteome</keyword>
<feature type="compositionally biased region" description="Polar residues" evidence="1">
    <location>
        <begin position="120"/>
        <end position="132"/>
    </location>
</feature>
<feature type="compositionally biased region" description="Polar residues" evidence="1">
    <location>
        <begin position="361"/>
        <end position="378"/>
    </location>
</feature>
<dbReference type="EMBL" id="CCKQ01009006">
    <property type="protein sequence ID" value="CDW80470.1"/>
    <property type="molecule type" value="Genomic_DNA"/>
</dbReference>
<proteinExistence type="predicted"/>
<feature type="region of interest" description="Disordered" evidence="1">
    <location>
        <begin position="120"/>
        <end position="151"/>
    </location>
</feature>
<accession>A0A078AE48</accession>
<organism evidence="2 3">
    <name type="scientific">Stylonychia lemnae</name>
    <name type="common">Ciliate</name>
    <dbReference type="NCBI Taxonomy" id="5949"/>
    <lineage>
        <taxon>Eukaryota</taxon>
        <taxon>Sar</taxon>
        <taxon>Alveolata</taxon>
        <taxon>Ciliophora</taxon>
        <taxon>Intramacronucleata</taxon>
        <taxon>Spirotrichea</taxon>
        <taxon>Stichotrichia</taxon>
        <taxon>Sporadotrichida</taxon>
        <taxon>Oxytrichidae</taxon>
        <taxon>Stylonychinae</taxon>
        <taxon>Stylonychia</taxon>
    </lineage>
</organism>
<feature type="region of interest" description="Disordered" evidence="1">
    <location>
        <begin position="359"/>
        <end position="378"/>
    </location>
</feature>
<evidence type="ECO:0000256" key="1">
    <source>
        <dbReference type="SAM" id="MobiDB-lite"/>
    </source>
</evidence>
<feature type="region of interest" description="Disordered" evidence="1">
    <location>
        <begin position="224"/>
        <end position="246"/>
    </location>
</feature>
<sequence>MTMLDQQSVTYHNNKHRLYRKKYANNSLVNERPQSSNRLSFIQPTAGDKLGPGQYNPRSSFEFGNAPCQVKLSKLSAVDKDALLDGSYYYVGDRLVKQNQSLMRQNSNLLKTSKLRVSKNLSQRTTQALTKQSKNNSSMNTHTNTNQQSIVSNQNDFNIGNIDYQKKQNWADNLQRLSLEQSIFDHQEPSNPTATLLDLNYSTDQNLVTNRQNNSSILQNDSIMRHSSQGRQKRLTSSLHKSGKYNSNHSLSNISIYFPGDQRASSIIEKLAPETDNLGDVIRDSQEFQIGCNSFEKQNQSFLHRDPQRKLLFEESIFKTENRNRNTSTLNKGSIIIGNSNIQSLNFSFNNKAKRFKSQQRQRGSATNFQGQNSNLMNTRGYQITHKYNDVKAMRSFERPTSSTMNKRKKPMIFTIINNMSVFL</sequence>